<evidence type="ECO:0000256" key="3">
    <source>
        <dbReference type="ARBA" id="ARBA00022448"/>
    </source>
</evidence>
<dbReference type="InterPro" id="IPR013525">
    <property type="entry name" value="ABC2_TM"/>
</dbReference>
<dbReference type="InterPro" id="IPR034003">
    <property type="entry name" value="ABCG_PDR_2"/>
</dbReference>
<feature type="transmembrane region" description="Helical" evidence="10">
    <location>
        <begin position="1296"/>
        <end position="1314"/>
    </location>
</feature>
<reference evidence="12" key="1">
    <citation type="submission" date="2022-03" db="EMBL/GenBank/DDBJ databases">
        <authorList>
            <person name="Legras J.-L."/>
            <person name="Devillers H."/>
            <person name="Grondin C."/>
        </authorList>
    </citation>
    <scope>NUCLEOTIDE SEQUENCE</scope>
    <source>
        <strain evidence="12">CLIB 1423</strain>
    </source>
</reference>
<feature type="transmembrane region" description="Helical" evidence="10">
    <location>
        <begin position="730"/>
        <end position="751"/>
    </location>
</feature>
<sequence>MDEISPTSSPSSIDQYDGNAVEEHNRLQLIKSVTSLHDEDVLQRLSIISRELSKKNPELKIDPDDFDLHSILSLFTNLAQEQGIHLRRSGVTFSNIEVTGVDESFSVAPTALDLLKGPIGAIQAARLKKRTPNRVILKNVSGLARPGEMVLVLGRPGAGCSSLLKTLGGTDIDGFESVSGDIRYDGLPQAEMLKNFRSDLIYSPELDEHMPHLTVEQTLKFAIACKTPHMRVNGITREEFIEGMKEILGTVFGLRHTYHTKVGNDFVRGVSGGERKRVSIAEALACRASIYCWDNATRGLDSSTALEYAKAIRTSTNLLKSTAFVTIYQAGENIYETFDKVTILYRGLQIYFGPTELAKSYFEDMGWECPARQTTAEFLTAITDPIGRFPKPGFEHKVPRTAEDFERYWLNSPEFAKLQDEIDVYSANVDEDETRESYYTSIRQEKMKYSRMTSRFTMNYFAQLKLCTIRRFQAIKGDKTYTVAQLIAALSQGLIAGSLYYNTPDSVSGSFSRGGVVFFSALCVTLMSLAEVTAAFSTRSILTKQNNYSMYHLSADALAYSVTTIPVSIVVNFAFIIVLYFLSNLSREAGKFFLFFLFTILLSNTVNSLFKTLASLNKTIAGANMVSGVFLLALLMYASYMIQRPSMHPWFKWISYINPLLYGFESMIASEFHGRHMECDGKYLTPTGPGYENLATGQQVCSFVGSVQGQNWVLGDDYVREAFAYSFSHVWRNFGILLGFYVFFNCLNAFASEFLKPVIGRGDKLIYISGKVPDSVVLPNEKSTTDTPTSLENENKKVVVFDDLKSQDLFAWKNVDYVIPYDGKERTLLDCVSGYCIPGTLTALMGESGAGKTTLLNTLAQRITMGVISGDMLVNGKPLDESFSRRTGYVQQQDVHISEVTVRESLVFSARLRRSNDISDQEKLDYVEKIISVLDMEEYADAIVGNAGEGLNVEQRKKLSIGVELVAKPSLLLFLDEPTSGLDSQSAWAIVKLLRDLANAGQSILCTIHQPSATLFEEFDRLLLLKKGGQTVYFGDIGNRSQVLLDYFERNGARHCEDSENPAEYILEAIGAGATASVKEDWHEIWIASPEKKEADKTGDDLISKYKIKAEKETFGDKDTKEMINKYATPYSYQFMIVLRRNASTFFRNTEYIGSKLGLYASSGLFIGFTFFGIKDSIIGMQNASFAAFLSVVVAAPLINQSQAHAIKGRDIYEVREKMSNTYHWSLMMLSQCINEMPYSIVGSAIQFVSIYFPTQADTSGPHAGTFYLTLGVFFQFYYVTFGLMLLYCSPDVESAAILVSFFYTFIVAFSGVVQPTSLMPGFWTFMNKASPYTYFIENLTTTLLSGREVKCSKSEYAFFNPPTGQTCMEFAGPYLNATGGYLQNPDATSECSYCAYSSSDTYMASLGMKYSHRWRNLGFYCIYVIFDVVAMLFLFWFFRYRQGSLFPDLTFLKRKKR</sequence>
<evidence type="ECO:0000256" key="7">
    <source>
        <dbReference type="ARBA" id="ARBA00022840"/>
    </source>
</evidence>
<keyword evidence="9 10" id="KW-0472">Membrane</keyword>
<evidence type="ECO:0000313" key="12">
    <source>
        <dbReference type="EMBL" id="CAH2353785.1"/>
    </source>
</evidence>
<dbReference type="InterPro" id="IPR003439">
    <property type="entry name" value="ABC_transporter-like_ATP-bd"/>
</dbReference>
<feature type="transmembrane region" description="Helical" evidence="10">
    <location>
        <begin position="1180"/>
        <end position="1200"/>
    </location>
</feature>
<dbReference type="OrthoDB" id="245989at2759"/>
<dbReference type="Gene3D" id="3.40.50.300">
    <property type="entry name" value="P-loop containing nucleotide triphosphate hydrolases"/>
    <property type="match status" value="2"/>
</dbReference>
<evidence type="ECO:0000256" key="10">
    <source>
        <dbReference type="SAM" id="Phobius"/>
    </source>
</evidence>
<evidence type="ECO:0000256" key="8">
    <source>
        <dbReference type="ARBA" id="ARBA00022989"/>
    </source>
</evidence>
<keyword evidence="4 10" id="KW-0812">Transmembrane</keyword>
<keyword evidence="8 10" id="KW-1133">Transmembrane helix</keyword>
<feature type="transmembrane region" description="Helical" evidence="10">
    <location>
        <begin position="1418"/>
        <end position="1439"/>
    </location>
</feature>
<dbReference type="Pfam" id="PF06422">
    <property type="entry name" value="PDR_CDR"/>
    <property type="match status" value="1"/>
</dbReference>
<dbReference type="InterPro" id="IPR029481">
    <property type="entry name" value="ABC_trans_N"/>
</dbReference>
<keyword evidence="5" id="KW-0677">Repeat</keyword>
<dbReference type="InterPro" id="IPR027417">
    <property type="entry name" value="P-loop_NTPase"/>
</dbReference>
<protein>
    <submittedName>
        <fullName evidence="12">Protein Snq2p</fullName>
    </submittedName>
</protein>
<dbReference type="InterPro" id="IPR003593">
    <property type="entry name" value="AAA+_ATPase"/>
</dbReference>
<dbReference type="GO" id="GO:1990961">
    <property type="term" value="P:xenobiotic detoxification by transmembrane export across the plasma membrane"/>
    <property type="evidence" value="ECO:0007669"/>
    <property type="project" value="UniProtKB-ARBA"/>
</dbReference>
<dbReference type="Proteomes" id="UP000837801">
    <property type="component" value="Unassembled WGS sequence"/>
</dbReference>
<evidence type="ECO:0000259" key="11">
    <source>
        <dbReference type="PROSITE" id="PS50893"/>
    </source>
</evidence>
<feature type="transmembrane region" description="Helical" evidence="10">
    <location>
        <begin position="592"/>
        <end position="610"/>
    </location>
</feature>
<evidence type="ECO:0000256" key="6">
    <source>
        <dbReference type="ARBA" id="ARBA00022741"/>
    </source>
</evidence>
<dbReference type="InterPro" id="IPR043926">
    <property type="entry name" value="ABCG_dom"/>
</dbReference>
<feature type="transmembrane region" description="Helical" evidence="10">
    <location>
        <begin position="1267"/>
        <end position="1289"/>
    </location>
</feature>
<gene>
    <name evidence="12" type="ORF">CLIB1423_12S02872</name>
</gene>
<dbReference type="CDD" id="cd03233">
    <property type="entry name" value="ABCG_PDR_domain1"/>
    <property type="match status" value="1"/>
</dbReference>
<dbReference type="InterPro" id="IPR017871">
    <property type="entry name" value="ABC_transporter-like_CS"/>
</dbReference>
<dbReference type="InterPro" id="IPR034001">
    <property type="entry name" value="ABCG_PDR_1"/>
</dbReference>
<comment type="subcellular location">
    <subcellularLocation>
        <location evidence="1">Membrane</location>
        <topology evidence="1">Multi-pass membrane protein</topology>
    </subcellularLocation>
</comment>
<dbReference type="GO" id="GO:0016020">
    <property type="term" value="C:membrane"/>
    <property type="evidence" value="ECO:0007669"/>
    <property type="project" value="UniProtKB-SubCell"/>
</dbReference>
<feature type="transmembrane region" description="Helical" evidence="10">
    <location>
        <begin position="516"/>
        <end position="536"/>
    </location>
</feature>
<dbReference type="InterPro" id="IPR010929">
    <property type="entry name" value="PDR_CDR_ABC"/>
</dbReference>
<dbReference type="PANTHER" id="PTHR19241">
    <property type="entry name" value="ATP-BINDING CASSETTE TRANSPORTER"/>
    <property type="match status" value="1"/>
</dbReference>
<dbReference type="PROSITE" id="PS50893">
    <property type="entry name" value="ABC_TRANSPORTER_2"/>
    <property type="match status" value="2"/>
</dbReference>
<feature type="domain" description="ABC transporter" evidence="11">
    <location>
        <begin position="122"/>
        <end position="371"/>
    </location>
</feature>
<proteinExistence type="inferred from homology"/>
<feature type="transmembrane region" description="Helical" evidence="10">
    <location>
        <begin position="1237"/>
        <end position="1255"/>
    </location>
</feature>
<evidence type="ECO:0000256" key="4">
    <source>
        <dbReference type="ARBA" id="ARBA00022692"/>
    </source>
</evidence>
<evidence type="ECO:0000256" key="9">
    <source>
        <dbReference type="ARBA" id="ARBA00023136"/>
    </source>
</evidence>
<dbReference type="Pfam" id="PF01061">
    <property type="entry name" value="ABC2_membrane"/>
    <property type="match status" value="2"/>
</dbReference>
<dbReference type="EMBL" id="CAKXYY010000012">
    <property type="protein sequence ID" value="CAH2353785.1"/>
    <property type="molecule type" value="Genomic_DNA"/>
</dbReference>
<keyword evidence="6" id="KW-0547">Nucleotide-binding</keyword>
<dbReference type="GO" id="GO:0016887">
    <property type="term" value="F:ATP hydrolysis activity"/>
    <property type="evidence" value="ECO:0007669"/>
    <property type="project" value="InterPro"/>
</dbReference>
<dbReference type="Pfam" id="PF19055">
    <property type="entry name" value="ABC2_membrane_7"/>
    <property type="match status" value="1"/>
</dbReference>
<dbReference type="SMART" id="SM00382">
    <property type="entry name" value="AAA"/>
    <property type="match status" value="2"/>
</dbReference>
<dbReference type="PROSITE" id="PS00211">
    <property type="entry name" value="ABC_TRANSPORTER_1"/>
    <property type="match status" value="1"/>
</dbReference>
<dbReference type="FunFam" id="3.40.50.300:FF:000054">
    <property type="entry name" value="ABC multidrug transporter atrF"/>
    <property type="match status" value="1"/>
</dbReference>
<dbReference type="GO" id="GO:0005524">
    <property type="term" value="F:ATP binding"/>
    <property type="evidence" value="ECO:0007669"/>
    <property type="project" value="UniProtKB-KW"/>
</dbReference>
<feature type="transmembrane region" description="Helical" evidence="10">
    <location>
        <begin position="557"/>
        <end position="580"/>
    </location>
</feature>
<dbReference type="SUPFAM" id="SSF52540">
    <property type="entry name" value="P-loop containing nucleoside triphosphate hydrolases"/>
    <property type="match status" value="2"/>
</dbReference>
<evidence type="ECO:0000313" key="13">
    <source>
        <dbReference type="Proteomes" id="UP000837801"/>
    </source>
</evidence>
<dbReference type="GO" id="GO:0140359">
    <property type="term" value="F:ABC-type transporter activity"/>
    <property type="evidence" value="ECO:0007669"/>
    <property type="project" value="InterPro"/>
</dbReference>
<dbReference type="CDD" id="cd03232">
    <property type="entry name" value="ABCG_PDR_domain2"/>
    <property type="match status" value="1"/>
</dbReference>
<keyword evidence="3" id="KW-0813">Transport</keyword>
<feature type="transmembrane region" description="Helical" evidence="10">
    <location>
        <begin position="622"/>
        <end position="642"/>
    </location>
</feature>
<keyword evidence="13" id="KW-1185">Reference proteome</keyword>
<keyword evidence="7" id="KW-0067">ATP-binding</keyword>
<comment type="similarity">
    <text evidence="2">Belongs to the ABC transporter superfamily. ABCG family. PDR (TC 3.A.1.205) subfamily.</text>
</comment>
<name>A0A9P0VZN6_9ASCO</name>
<dbReference type="Pfam" id="PF14510">
    <property type="entry name" value="ABC_trans_N"/>
    <property type="match status" value="1"/>
</dbReference>
<accession>A0A9P0VZN6</accession>
<feature type="transmembrane region" description="Helical" evidence="10">
    <location>
        <begin position="480"/>
        <end position="501"/>
    </location>
</feature>
<evidence type="ECO:0000256" key="2">
    <source>
        <dbReference type="ARBA" id="ARBA00006012"/>
    </source>
</evidence>
<dbReference type="Pfam" id="PF00005">
    <property type="entry name" value="ABC_tran"/>
    <property type="match status" value="2"/>
</dbReference>
<evidence type="ECO:0000256" key="5">
    <source>
        <dbReference type="ARBA" id="ARBA00022737"/>
    </source>
</evidence>
<evidence type="ECO:0000256" key="1">
    <source>
        <dbReference type="ARBA" id="ARBA00004141"/>
    </source>
</evidence>
<organism evidence="12 13">
    <name type="scientific">[Candida] railenensis</name>
    <dbReference type="NCBI Taxonomy" id="45579"/>
    <lineage>
        <taxon>Eukaryota</taxon>
        <taxon>Fungi</taxon>
        <taxon>Dikarya</taxon>
        <taxon>Ascomycota</taxon>
        <taxon>Saccharomycotina</taxon>
        <taxon>Pichiomycetes</taxon>
        <taxon>Debaryomycetaceae</taxon>
        <taxon>Kurtzmaniella</taxon>
    </lineage>
</organism>
<comment type="caution">
    <text evidence="12">The sequence shown here is derived from an EMBL/GenBank/DDBJ whole genome shotgun (WGS) entry which is preliminary data.</text>
</comment>
<feature type="domain" description="ABC transporter" evidence="11">
    <location>
        <begin position="804"/>
        <end position="1052"/>
    </location>
</feature>